<evidence type="ECO:0000256" key="1">
    <source>
        <dbReference type="SAM" id="MobiDB-lite"/>
    </source>
</evidence>
<proteinExistence type="predicted"/>
<accession>A0ABT1X3S5</accession>
<dbReference type="PANTHER" id="PTHR38009">
    <property type="entry name" value="CONSERVED HYPOTHETICAL PHAGE TAIL PROTEIN"/>
    <property type="match status" value="1"/>
</dbReference>
<dbReference type="RefSeq" id="WP_257716412.1">
    <property type="nucleotide sequence ID" value="NZ_JANJOU010000008.1"/>
</dbReference>
<protein>
    <submittedName>
        <fullName evidence="2">Phage tail protein</fullName>
    </submittedName>
</protein>
<feature type="region of interest" description="Disordered" evidence="1">
    <location>
        <begin position="44"/>
        <end position="65"/>
    </location>
</feature>
<organism evidence="2 3">
    <name type="scientific">Roseomonas populi</name>
    <dbReference type="NCBI Taxonomy" id="3121582"/>
    <lineage>
        <taxon>Bacteria</taxon>
        <taxon>Pseudomonadati</taxon>
        <taxon>Pseudomonadota</taxon>
        <taxon>Alphaproteobacteria</taxon>
        <taxon>Acetobacterales</taxon>
        <taxon>Roseomonadaceae</taxon>
        <taxon>Roseomonas</taxon>
    </lineage>
</organism>
<sequence>MPPVLATTTPADPYKNFKFLVLWDQRTVAAVSKVTGLKRVTEVVRHRSGGDPSSSRKSPGRTEYEPVTLERGVTFDTAFDQWASAVWAFQAGLGRESSPANFRKTVTIELYNDAGQAVQRYFLYRCWVSEYTPLPELDANANGIAIQSIKLENEGWKRDEALTPPVEPSFSFQP</sequence>
<keyword evidence="3" id="KW-1185">Reference proteome</keyword>
<evidence type="ECO:0000313" key="2">
    <source>
        <dbReference type="EMBL" id="MCR0982748.1"/>
    </source>
</evidence>
<evidence type="ECO:0000313" key="3">
    <source>
        <dbReference type="Proteomes" id="UP001524642"/>
    </source>
</evidence>
<reference evidence="2 3" key="1">
    <citation type="submission" date="2022-06" db="EMBL/GenBank/DDBJ databases">
        <title>Roseomonas CN29.</title>
        <authorList>
            <person name="Cheng Y."/>
            <person name="He X."/>
        </authorList>
    </citation>
    <scope>NUCLEOTIDE SEQUENCE [LARGE SCALE GENOMIC DNA]</scope>
    <source>
        <strain evidence="2 3">CN29</strain>
    </source>
</reference>
<dbReference type="InterPro" id="IPR011747">
    <property type="entry name" value="CHP02241"/>
</dbReference>
<dbReference type="Proteomes" id="UP001524642">
    <property type="component" value="Unassembled WGS sequence"/>
</dbReference>
<dbReference type="Pfam" id="PF06841">
    <property type="entry name" value="Phage_T4_gp19"/>
    <property type="match status" value="1"/>
</dbReference>
<dbReference type="PANTHER" id="PTHR38009:SF1">
    <property type="entry name" value="CONSERVED HYPOTHETICAL PHAGE TAIL PROTEIN"/>
    <property type="match status" value="1"/>
</dbReference>
<dbReference type="NCBIfam" id="TIGR02241">
    <property type="entry name" value="conserved hypothetical phage tail region protein"/>
    <property type="match status" value="1"/>
</dbReference>
<dbReference type="EMBL" id="JANJOU010000008">
    <property type="protein sequence ID" value="MCR0982748.1"/>
    <property type="molecule type" value="Genomic_DNA"/>
</dbReference>
<gene>
    <name evidence="2" type="ORF">NRP21_11875</name>
</gene>
<comment type="caution">
    <text evidence="2">The sequence shown here is derived from an EMBL/GenBank/DDBJ whole genome shotgun (WGS) entry which is preliminary data.</text>
</comment>
<dbReference type="InterPro" id="IPR010667">
    <property type="entry name" value="Phage_T4_Gp19"/>
</dbReference>
<name>A0ABT1X3S5_9PROT</name>